<dbReference type="AlphaFoldDB" id="A0A940PDD4"/>
<dbReference type="EMBL" id="JAEEGA010000006">
    <property type="protein sequence ID" value="MBP1041451.1"/>
    <property type="molecule type" value="Genomic_DNA"/>
</dbReference>
<evidence type="ECO:0000313" key="2">
    <source>
        <dbReference type="EMBL" id="MBP1041451.1"/>
    </source>
</evidence>
<dbReference type="GO" id="GO:0003677">
    <property type="term" value="F:DNA binding"/>
    <property type="evidence" value="ECO:0007669"/>
    <property type="project" value="InterPro"/>
</dbReference>
<dbReference type="Gene3D" id="1.25.40.10">
    <property type="entry name" value="Tetratricopeptide repeat domain"/>
    <property type="match status" value="1"/>
</dbReference>
<dbReference type="SUPFAM" id="SSF47413">
    <property type="entry name" value="lambda repressor-like DNA-binding domains"/>
    <property type="match status" value="1"/>
</dbReference>
<dbReference type="InterPro" id="IPR040799">
    <property type="entry name" value="ComR_TPR"/>
</dbReference>
<feature type="domain" description="HTH cro/C1-type" evidence="1">
    <location>
        <begin position="11"/>
        <end position="66"/>
    </location>
</feature>
<dbReference type="PROSITE" id="PS50943">
    <property type="entry name" value="HTH_CROC1"/>
    <property type="match status" value="1"/>
</dbReference>
<dbReference type="RefSeq" id="WP_209527410.1">
    <property type="nucleotide sequence ID" value="NZ_JAEEGA010000006.1"/>
</dbReference>
<organism evidence="2 3">
    <name type="scientific">Vagococcus allomyrinae</name>
    <dbReference type="NCBI Taxonomy" id="2794353"/>
    <lineage>
        <taxon>Bacteria</taxon>
        <taxon>Bacillati</taxon>
        <taxon>Bacillota</taxon>
        <taxon>Bacilli</taxon>
        <taxon>Lactobacillales</taxon>
        <taxon>Enterococcaceae</taxon>
        <taxon>Vagococcus</taxon>
    </lineage>
</organism>
<name>A0A940PDD4_9ENTE</name>
<dbReference type="Pfam" id="PF18710">
    <property type="entry name" value="ComR_TPR"/>
    <property type="match status" value="1"/>
</dbReference>
<sequence length="303" mass="35866">MEIKAELGKKIRGLRQQKELTREAFCDDEVFLTVRQLARIEAGQSLPTLPKLTYISQKLSVPIHQLIDEKYVELPKKYLELKYSICKIPTYDEAEQIKRKERSFDEIYEVYYPNLPEEEQLAIDVLQTSLDVHMSQNITFGQGIIDDYLLQIKLKEEYSINDLLIIELYFGCIYYQGYEKEIFNKILYRVIEQANFIIDTDLFYIRKVLFAAASITLVQNEYHELKKVIQVLKLIMKHTQDFQQKPILSMIEGKYYLFAENNSELAKEKYDDALVCAGIFENDLLVRRIEAEWQSDYQQFRAE</sequence>
<dbReference type="Proteomes" id="UP000674938">
    <property type="component" value="Unassembled WGS sequence"/>
</dbReference>
<gene>
    <name evidence="2" type="ORF">I6N95_10580</name>
</gene>
<dbReference type="InterPro" id="IPR011990">
    <property type="entry name" value="TPR-like_helical_dom_sf"/>
</dbReference>
<protein>
    <submittedName>
        <fullName evidence="2">Transcriptional regulator</fullName>
    </submittedName>
</protein>
<proteinExistence type="predicted"/>
<comment type="caution">
    <text evidence="2">The sequence shown here is derived from an EMBL/GenBank/DDBJ whole genome shotgun (WGS) entry which is preliminary data.</text>
</comment>
<keyword evidence="3" id="KW-1185">Reference proteome</keyword>
<dbReference type="InterPro" id="IPR001387">
    <property type="entry name" value="Cro/C1-type_HTH"/>
</dbReference>
<reference evidence="2" key="1">
    <citation type="submission" date="2020-12" db="EMBL/GenBank/DDBJ databases">
        <title>Vagococcus allomyrinae sp. nov. and Enterococcus lavae sp. nov., isolated from the larvae of Allomyrina dichotoma.</title>
        <authorList>
            <person name="Lee S.D."/>
        </authorList>
    </citation>
    <scope>NUCLEOTIDE SEQUENCE</scope>
    <source>
        <strain evidence="2">BWB3-3</strain>
    </source>
</reference>
<dbReference type="CDD" id="cd00093">
    <property type="entry name" value="HTH_XRE"/>
    <property type="match status" value="1"/>
</dbReference>
<evidence type="ECO:0000259" key="1">
    <source>
        <dbReference type="PROSITE" id="PS50943"/>
    </source>
</evidence>
<accession>A0A940PDD4</accession>
<evidence type="ECO:0000313" key="3">
    <source>
        <dbReference type="Proteomes" id="UP000674938"/>
    </source>
</evidence>
<dbReference type="InterPro" id="IPR010982">
    <property type="entry name" value="Lambda_DNA-bd_dom_sf"/>
</dbReference>